<reference evidence="4" key="2">
    <citation type="submission" date="2024-10" db="UniProtKB">
        <authorList>
            <consortium name="EnsemblProtists"/>
        </authorList>
    </citation>
    <scope>IDENTIFICATION</scope>
</reference>
<proteinExistence type="inferred from homology"/>
<dbReference type="EnsemblProtists" id="EOD11777">
    <property type="protein sequence ID" value="EOD11777"/>
    <property type="gene ID" value="EMIHUDRAFT_104476"/>
</dbReference>
<dbReference type="KEGG" id="ehx:EMIHUDRAFT_104476"/>
<accession>A0A0D3IKJ2</accession>
<name>A0A0D3IKJ2_EMIH1</name>
<dbReference type="SUPFAM" id="SSF49329">
    <property type="entry name" value="Cu,Zn superoxide dismutase-like"/>
    <property type="match status" value="2"/>
</dbReference>
<dbReference type="PROSITE" id="PS51716">
    <property type="entry name" value="G_IRG"/>
    <property type="match status" value="1"/>
</dbReference>
<evidence type="ECO:0000259" key="3">
    <source>
        <dbReference type="PROSITE" id="PS51716"/>
    </source>
</evidence>
<keyword evidence="5" id="KW-1185">Reference proteome</keyword>
<dbReference type="InterPro" id="IPR027417">
    <property type="entry name" value="P-loop_NTPase"/>
</dbReference>
<dbReference type="GO" id="GO:0006801">
    <property type="term" value="P:superoxide metabolic process"/>
    <property type="evidence" value="ECO:0007669"/>
    <property type="project" value="InterPro"/>
</dbReference>
<dbReference type="InterPro" id="IPR036423">
    <property type="entry name" value="SOD-like_Cu/Zn_dom_sf"/>
</dbReference>
<comment type="similarity">
    <text evidence="1">Belongs to the TRAFAC class dynamin-like GTPase superfamily. IRG family.</text>
</comment>
<dbReference type="InterPro" id="IPR030385">
    <property type="entry name" value="G_IRG_dom"/>
</dbReference>
<dbReference type="Gene3D" id="2.60.40.200">
    <property type="entry name" value="Superoxide dismutase, copper/zinc binding domain"/>
    <property type="match status" value="1"/>
</dbReference>
<dbReference type="RefSeq" id="XP_005764206.1">
    <property type="nucleotide sequence ID" value="XM_005764149.1"/>
</dbReference>
<sequence>MGLLFFHVIVINSSARFTESELAVAKAARERGKKVIFTRNKVDDALDSMFKEDDVFRSKKMRTKMRNWVIPEVRVKAAKELCTMRVTAEAEMEKQGAWTAGEMETERLFLISGQFGPCLELLSRDQKYASVRAFFRRLRILPRASDWRGFIHMLVKLICHEAGYPRFMAVPLASYLLLLQEKAKMRQSIGSVGVKEWLKTLPNEVDAEGLKDVIEYMRVAAMDTMGLLTPCGEIVDSAASTFGLPRDTPLQSAVPAATDSDSGNIPESLDMQGPTAAGDAAALGADPDPAAPDAGTPAATDSDSGNIPESLDTQGEKVAPLSRRDVYILSRAADRVWWSWNYFGFNEFDPEGDRFYRHPSTTTYVRDNMLSIAPAIHLGAQCGPKIELATAKFGPYPGYGGPFSSVTGKTFVYDLSGLDTGCNGTDPLGLSGNACGIHIHSGFTCSSASEVGGHYYLTPAADPWSDGGMGEDYVAFYSTTTGTASGNFDADTGATTSDLLGRAFVVHDADGGRVACALMEPVVDPLCVTNFATYPGYYGAFPDATGCAGGYNASFGNSCGLHIHSGSSCEAASEVGGHYATNGFADPWTEKSLSYVSSTNGNAEGKLSAVTGGTSLDVLGKAFVVHGYDGGRIACGTLEYCDPCGPPPPPANVCMPWCKNNPDKHCPKTQLCGSCYFCYH</sequence>
<organism evidence="4 5">
    <name type="scientific">Emiliania huxleyi (strain CCMP1516)</name>
    <dbReference type="NCBI Taxonomy" id="280463"/>
    <lineage>
        <taxon>Eukaryota</taxon>
        <taxon>Haptista</taxon>
        <taxon>Haptophyta</taxon>
        <taxon>Prymnesiophyceae</taxon>
        <taxon>Isochrysidales</taxon>
        <taxon>Noelaerhabdaceae</taxon>
        <taxon>Emiliania</taxon>
    </lineage>
</organism>
<feature type="compositionally biased region" description="Low complexity" evidence="2">
    <location>
        <begin position="273"/>
        <end position="301"/>
    </location>
</feature>
<dbReference type="AlphaFoldDB" id="A0A0D3IKJ2"/>
<evidence type="ECO:0000313" key="4">
    <source>
        <dbReference type="EnsemblProtists" id="EOD11777"/>
    </source>
</evidence>
<evidence type="ECO:0000256" key="2">
    <source>
        <dbReference type="SAM" id="MobiDB-lite"/>
    </source>
</evidence>
<reference evidence="5" key="1">
    <citation type="journal article" date="2013" name="Nature">
        <title>Pan genome of the phytoplankton Emiliania underpins its global distribution.</title>
        <authorList>
            <person name="Read B.A."/>
            <person name="Kegel J."/>
            <person name="Klute M.J."/>
            <person name="Kuo A."/>
            <person name="Lefebvre S.C."/>
            <person name="Maumus F."/>
            <person name="Mayer C."/>
            <person name="Miller J."/>
            <person name="Monier A."/>
            <person name="Salamov A."/>
            <person name="Young J."/>
            <person name="Aguilar M."/>
            <person name="Claverie J.M."/>
            <person name="Frickenhaus S."/>
            <person name="Gonzalez K."/>
            <person name="Herman E.K."/>
            <person name="Lin Y.C."/>
            <person name="Napier J."/>
            <person name="Ogata H."/>
            <person name="Sarno A.F."/>
            <person name="Shmutz J."/>
            <person name="Schroeder D."/>
            <person name="de Vargas C."/>
            <person name="Verret F."/>
            <person name="von Dassow P."/>
            <person name="Valentin K."/>
            <person name="Van de Peer Y."/>
            <person name="Wheeler G."/>
            <person name="Dacks J.B."/>
            <person name="Delwiche C.F."/>
            <person name="Dyhrman S.T."/>
            <person name="Glockner G."/>
            <person name="John U."/>
            <person name="Richards T."/>
            <person name="Worden A.Z."/>
            <person name="Zhang X."/>
            <person name="Grigoriev I.V."/>
            <person name="Allen A.E."/>
            <person name="Bidle K."/>
            <person name="Borodovsky M."/>
            <person name="Bowler C."/>
            <person name="Brownlee C."/>
            <person name="Cock J.M."/>
            <person name="Elias M."/>
            <person name="Gladyshev V.N."/>
            <person name="Groth M."/>
            <person name="Guda C."/>
            <person name="Hadaegh A."/>
            <person name="Iglesias-Rodriguez M.D."/>
            <person name="Jenkins J."/>
            <person name="Jones B.M."/>
            <person name="Lawson T."/>
            <person name="Leese F."/>
            <person name="Lindquist E."/>
            <person name="Lobanov A."/>
            <person name="Lomsadze A."/>
            <person name="Malik S.B."/>
            <person name="Marsh M.E."/>
            <person name="Mackinder L."/>
            <person name="Mock T."/>
            <person name="Mueller-Roeber B."/>
            <person name="Pagarete A."/>
            <person name="Parker M."/>
            <person name="Probert I."/>
            <person name="Quesneville H."/>
            <person name="Raines C."/>
            <person name="Rensing S.A."/>
            <person name="Riano-Pachon D.M."/>
            <person name="Richier S."/>
            <person name="Rokitta S."/>
            <person name="Shiraiwa Y."/>
            <person name="Soanes D.M."/>
            <person name="van der Giezen M."/>
            <person name="Wahlund T.M."/>
            <person name="Williams B."/>
            <person name="Wilson W."/>
            <person name="Wolfe G."/>
            <person name="Wurch L.L."/>
        </authorList>
    </citation>
    <scope>NUCLEOTIDE SEQUENCE</scope>
</reference>
<protein>
    <recommendedName>
        <fullName evidence="3">IRG-type G domain-containing protein</fullName>
    </recommendedName>
</protein>
<feature type="domain" description="IRG-type G" evidence="3">
    <location>
        <begin position="1"/>
        <end position="126"/>
    </location>
</feature>
<feature type="compositionally biased region" description="Polar residues" evidence="2">
    <location>
        <begin position="302"/>
        <end position="313"/>
    </location>
</feature>
<feature type="region of interest" description="Disordered" evidence="2">
    <location>
        <begin position="249"/>
        <end position="316"/>
    </location>
</feature>
<dbReference type="Gene3D" id="3.40.50.300">
    <property type="entry name" value="P-loop containing nucleotide triphosphate hydrolases"/>
    <property type="match status" value="1"/>
</dbReference>
<evidence type="ECO:0000256" key="1">
    <source>
        <dbReference type="ARBA" id="ARBA00005429"/>
    </source>
</evidence>
<dbReference type="GO" id="GO:0005525">
    <property type="term" value="F:GTP binding"/>
    <property type="evidence" value="ECO:0007669"/>
    <property type="project" value="InterPro"/>
</dbReference>
<dbReference type="PaxDb" id="2903-EOD11777"/>
<dbReference type="HOGENOM" id="CLU_404634_0_0_1"/>
<dbReference type="GO" id="GO:0046872">
    <property type="term" value="F:metal ion binding"/>
    <property type="evidence" value="ECO:0007669"/>
    <property type="project" value="InterPro"/>
</dbReference>
<dbReference type="GeneID" id="17257924"/>
<dbReference type="Proteomes" id="UP000013827">
    <property type="component" value="Unassembled WGS sequence"/>
</dbReference>
<evidence type="ECO:0000313" key="5">
    <source>
        <dbReference type="Proteomes" id="UP000013827"/>
    </source>
</evidence>